<name>A0ABW1EGI3_9BACT</name>
<dbReference type="PANTHER" id="PTHR43591">
    <property type="entry name" value="METHYLTRANSFERASE"/>
    <property type="match status" value="1"/>
</dbReference>
<dbReference type="InterPro" id="IPR013216">
    <property type="entry name" value="Methyltransf_11"/>
</dbReference>
<dbReference type="GO" id="GO:0032259">
    <property type="term" value="P:methylation"/>
    <property type="evidence" value="ECO:0007669"/>
    <property type="project" value="UniProtKB-KW"/>
</dbReference>
<dbReference type="InterPro" id="IPR029063">
    <property type="entry name" value="SAM-dependent_MTases_sf"/>
</dbReference>
<evidence type="ECO:0000259" key="1">
    <source>
        <dbReference type="Pfam" id="PF08241"/>
    </source>
</evidence>
<sequence>MKDFRAASFYDRMKRKLSRILWLHGKPQRAIADRVDAYEGYRLWASCYSDETATSFLDEELARTMLGNLSQTKLLDAGCGVGRRIAHIPDAVGLDASPEMLAAGGCRNTVRGDVRAMPFMADTFDMVWCRLVLGHLPDAQSAYRELARVCAPGGHVFVTDFHSDAVAAGHQRTFTDAVGTAHEIVHYVHRDHAVLASAACLSLVAQRDGVVGPSIRDFYARGIGMKAYRNHIGLKLVAAFLFRKPDR</sequence>
<dbReference type="Pfam" id="PF08241">
    <property type="entry name" value="Methyltransf_11"/>
    <property type="match status" value="1"/>
</dbReference>
<dbReference type="Gene3D" id="3.40.50.150">
    <property type="entry name" value="Vaccinia Virus protein VP39"/>
    <property type="match status" value="1"/>
</dbReference>
<protein>
    <submittedName>
        <fullName evidence="2">Class I SAM-dependent methyltransferase</fullName>
        <ecNumber evidence="2">2.1.1.-</ecNumber>
    </submittedName>
</protein>
<comment type="caution">
    <text evidence="2">The sequence shown here is derived from an EMBL/GenBank/DDBJ whole genome shotgun (WGS) entry which is preliminary data.</text>
</comment>
<dbReference type="CDD" id="cd02440">
    <property type="entry name" value="AdoMet_MTases"/>
    <property type="match status" value="1"/>
</dbReference>
<evidence type="ECO:0000313" key="2">
    <source>
        <dbReference type="EMBL" id="MFC5862377.1"/>
    </source>
</evidence>
<keyword evidence="3" id="KW-1185">Reference proteome</keyword>
<gene>
    <name evidence="2" type="ORF">ACFPT7_08765</name>
</gene>
<organism evidence="2 3">
    <name type="scientific">Acidicapsa dinghuensis</name>
    <dbReference type="NCBI Taxonomy" id="2218256"/>
    <lineage>
        <taxon>Bacteria</taxon>
        <taxon>Pseudomonadati</taxon>
        <taxon>Acidobacteriota</taxon>
        <taxon>Terriglobia</taxon>
        <taxon>Terriglobales</taxon>
        <taxon>Acidobacteriaceae</taxon>
        <taxon>Acidicapsa</taxon>
    </lineage>
</organism>
<dbReference type="GO" id="GO:0008168">
    <property type="term" value="F:methyltransferase activity"/>
    <property type="evidence" value="ECO:0007669"/>
    <property type="project" value="UniProtKB-KW"/>
</dbReference>
<feature type="domain" description="Methyltransferase type 11" evidence="1">
    <location>
        <begin position="75"/>
        <end position="158"/>
    </location>
</feature>
<dbReference type="SUPFAM" id="SSF53335">
    <property type="entry name" value="S-adenosyl-L-methionine-dependent methyltransferases"/>
    <property type="match status" value="1"/>
</dbReference>
<keyword evidence="2" id="KW-0808">Transferase</keyword>
<dbReference type="RefSeq" id="WP_263335534.1">
    <property type="nucleotide sequence ID" value="NZ_JAGSYH010000003.1"/>
</dbReference>
<reference evidence="3" key="1">
    <citation type="journal article" date="2019" name="Int. J. Syst. Evol. Microbiol.">
        <title>The Global Catalogue of Microorganisms (GCM) 10K type strain sequencing project: providing services to taxonomists for standard genome sequencing and annotation.</title>
        <authorList>
            <consortium name="The Broad Institute Genomics Platform"/>
            <consortium name="The Broad Institute Genome Sequencing Center for Infectious Disease"/>
            <person name="Wu L."/>
            <person name="Ma J."/>
        </authorList>
    </citation>
    <scope>NUCLEOTIDE SEQUENCE [LARGE SCALE GENOMIC DNA]</scope>
    <source>
        <strain evidence="3">JCM 4087</strain>
    </source>
</reference>
<dbReference type="PANTHER" id="PTHR43591:SF24">
    <property type="entry name" value="2-METHOXY-6-POLYPRENYL-1,4-BENZOQUINOL METHYLASE, MITOCHONDRIAL"/>
    <property type="match status" value="1"/>
</dbReference>
<keyword evidence="2" id="KW-0489">Methyltransferase</keyword>
<proteinExistence type="predicted"/>
<dbReference type="Proteomes" id="UP001596091">
    <property type="component" value="Unassembled WGS sequence"/>
</dbReference>
<evidence type="ECO:0000313" key="3">
    <source>
        <dbReference type="Proteomes" id="UP001596091"/>
    </source>
</evidence>
<accession>A0ABW1EGI3</accession>
<dbReference type="EMBL" id="JBHSPH010000002">
    <property type="protein sequence ID" value="MFC5862377.1"/>
    <property type="molecule type" value="Genomic_DNA"/>
</dbReference>
<dbReference type="EC" id="2.1.1.-" evidence="2"/>